<dbReference type="SMART" id="SM00091">
    <property type="entry name" value="PAS"/>
    <property type="match status" value="1"/>
</dbReference>
<feature type="transmembrane region" description="Helical" evidence="5">
    <location>
        <begin position="14"/>
        <end position="36"/>
    </location>
</feature>
<evidence type="ECO:0000256" key="1">
    <source>
        <dbReference type="ARBA" id="ARBA00004370"/>
    </source>
</evidence>
<dbReference type="SUPFAM" id="SSF55785">
    <property type="entry name" value="PYP-like sensor domain (PAS domain)"/>
    <property type="match status" value="1"/>
</dbReference>
<dbReference type="PRINTS" id="PR00260">
    <property type="entry name" value="CHEMTRNSDUCR"/>
</dbReference>
<dbReference type="InterPro" id="IPR000014">
    <property type="entry name" value="PAS"/>
</dbReference>
<dbReference type="SMART" id="SM00283">
    <property type="entry name" value="MA"/>
    <property type="match status" value="1"/>
</dbReference>
<dbReference type="Pfam" id="PF00989">
    <property type="entry name" value="PAS"/>
    <property type="match status" value="1"/>
</dbReference>
<dbReference type="AlphaFoldDB" id="A0A2C8FE61"/>
<evidence type="ECO:0000256" key="4">
    <source>
        <dbReference type="PROSITE-ProRule" id="PRU00284"/>
    </source>
</evidence>
<comment type="similarity">
    <text evidence="3">Belongs to the methyl-accepting chemotaxis (MCP) protein family.</text>
</comment>
<dbReference type="InterPro" id="IPR035965">
    <property type="entry name" value="PAS-like_dom_sf"/>
</dbReference>
<proteinExistence type="inferred from homology"/>
<dbReference type="Pfam" id="PF00015">
    <property type="entry name" value="MCPsignal"/>
    <property type="match status" value="1"/>
</dbReference>
<dbReference type="InterPro" id="IPR004089">
    <property type="entry name" value="MCPsignal_dom"/>
</dbReference>
<keyword evidence="2 4" id="KW-0807">Transducer</keyword>
<keyword evidence="5" id="KW-0812">Transmembrane</keyword>
<evidence type="ECO:0000256" key="3">
    <source>
        <dbReference type="ARBA" id="ARBA00029447"/>
    </source>
</evidence>
<dbReference type="GO" id="GO:0004888">
    <property type="term" value="F:transmembrane signaling receptor activity"/>
    <property type="evidence" value="ECO:0007669"/>
    <property type="project" value="InterPro"/>
</dbReference>
<keyword evidence="5" id="KW-1133">Transmembrane helix</keyword>
<dbReference type="GO" id="GO:0006935">
    <property type="term" value="P:chemotaxis"/>
    <property type="evidence" value="ECO:0007669"/>
    <property type="project" value="InterPro"/>
</dbReference>
<dbReference type="Gene3D" id="1.10.287.950">
    <property type="entry name" value="Methyl-accepting chemotaxis protein"/>
    <property type="match status" value="1"/>
</dbReference>
<keyword evidence="5" id="KW-0472">Membrane</keyword>
<dbReference type="GO" id="GO:0006355">
    <property type="term" value="P:regulation of DNA-templated transcription"/>
    <property type="evidence" value="ECO:0007669"/>
    <property type="project" value="InterPro"/>
</dbReference>
<dbReference type="CDD" id="cd00130">
    <property type="entry name" value="PAS"/>
    <property type="match status" value="1"/>
</dbReference>
<dbReference type="Proteomes" id="UP000219215">
    <property type="component" value="Chromosome DPRO"/>
</dbReference>
<dbReference type="GO" id="GO:0007165">
    <property type="term" value="P:signal transduction"/>
    <property type="evidence" value="ECO:0007669"/>
    <property type="project" value="UniProtKB-KW"/>
</dbReference>
<feature type="transmembrane region" description="Helical" evidence="5">
    <location>
        <begin position="42"/>
        <end position="65"/>
    </location>
</feature>
<protein>
    <submittedName>
        <fullName evidence="7">Methyl-accepting chemotaxis sensory transducer with Pas/Pac sensor</fullName>
    </submittedName>
</protein>
<organism evidence="7 8">
    <name type="scientific">Pseudodesulfovibrio profundus</name>
    <dbReference type="NCBI Taxonomy" id="57320"/>
    <lineage>
        <taxon>Bacteria</taxon>
        <taxon>Pseudomonadati</taxon>
        <taxon>Thermodesulfobacteriota</taxon>
        <taxon>Desulfovibrionia</taxon>
        <taxon>Desulfovibrionales</taxon>
        <taxon>Desulfovibrionaceae</taxon>
    </lineage>
</organism>
<evidence type="ECO:0000256" key="5">
    <source>
        <dbReference type="SAM" id="Phobius"/>
    </source>
</evidence>
<dbReference type="GO" id="GO:0016020">
    <property type="term" value="C:membrane"/>
    <property type="evidence" value="ECO:0007669"/>
    <property type="project" value="UniProtKB-SubCell"/>
</dbReference>
<dbReference type="PROSITE" id="PS50111">
    <property type="entry name" value="CHEMOTAXIS_TRANSDUC_2"/>
    <property type="match status" value="1"/>
</dbReference>
<dbReference type="FunFam" id="1.10.287.950:FF:000001">
    <property type="entry name" value="Methyl-accepting chemotaxis sensory transducer"/>
    <property type="match status" value="1"/>
</dbReference>
<keyword evidence="8" id="KW-1185">Reference proteome</keyword>
<feature type="domain" description="Methyl-accepting transducer" evidence="6">
    <location>
        <begin position="257"/>
        <end position="493"/>
    </location>
</feature>
<dbReference type="InterPro" id="IPR004090">
    <property type="entry name" value="Chemotax_Me-accpt_rcpt"/>
</dbReference>
<dbReference type="KEGG" id="pprf:DPRO_3835"/>
<accession>A0A2C8FE61</accession>
<evidence type="ECO:0000313" key="7">
    <source>
        <dbReference type="EMBL" id="SOB60752.1"/>
    </source>
</evidence>
<reference evidence="8" key="1">
    <citation type="submission" date="2017-09" db="EMBL/GenBank/DDBJ databases">
        <authorList>
            <person name="Regsiter A."/>
            <person name="William W."/>
        </authorList>
    </citation>
    <scope>NUCLEOTIDE SEQUENCE [LARGE SCALE GENOMIC DNA]</scope>
    <source>
        <strain evidence="8">500-1</strain>
    </source>
</reference>
<evidence type="ECO:0000259" key="6">
    <source>
        <dbReference type="PROSITE" id="PS50111"/>
    </source>
</evidence>
<dbReference type="Gene3D" id="3.30.450.20">
    <property type="entry name" value="PAS domain"/>
    <property type="match status" value="1"/>
</dbReference>
<dbReference type="CDD" id="cd11386">
    <property type="entry name" value="MCP_signal"/>
    <property type="match status" value="1"/>
</dbReference>
<evidence type="ECO:0000313" key="8">
    <source>
        <dbReference type="Proteomes" id="UP000219215"/>
    </source>
</evidence>
<sequence length="528" mass="57066">MKMNTNQIPYLKRFVVLSFSTFLLVGIVATFCLYQFADVSWIAPAVLFGVLTAFGLLGVALTYFLGSGLVKPLKNIVSYTANILDGNYRKADDEMVTKTIPGLGDMVGELAAQFKERLGFSRSVLEGLPVPVCIVDTEERITFLNRECLEMLGSHEDPKSYYGKMISQIFYKDDRKSLIGTCMEENSRVTGRDAVFKHADGSDINAILNLFPLTDVEDMVIGGCCLYLDTTVLKKREQEIVCQNERIAKAASEATLVSEELAAAASQLESLVSEAQTGACMQTDRTSETATAMEEMNATVLEVARHAQEAAENADDARTQAEAGSQIVTDVVSSIEEVASHANELKASMEELDKSADGIGTVLSVIEDIADQTNLLALNAAIEAARAGEAGRGFAVVADEVRKLAEKTMQATSEVHEAITRIQGGARNNVHATEIAVSSVQKSTENAHRSGEALKRIVMVAESTADQVRAIATAAEQQSATSDEINRATADVTRVCNETDSLMNEATESITRLSKLASKLSTVIRDMQ</sequence>
<comment type="subcellular location">
    <subcellularLocation>
        <location evidence="1">Membrane</location>
    </subcellularLocation>
</comment>
<evidence type="ECO:0000256" key="2">
    <source>
        <dbReference type="ARBA" id="ARBA00023224"/>
    </source>
</evidence>
<gene>
    <name evidence="7" type="ORF">DPRO_3835</name>
</gene>
<dbReference type="PANTHER" id="PTHR32089">
    <property type="entry name" value="METHYL-ACCEPTING CHEMOTAXIS PROTEIN MCPB"/>
    <property type="match status" value="1"/>
</dbReference>
<name>A0A2C8FE61_9BACT</name>
<dbReference type="EMBL" id="LT907975">
    <property type="protein sequence ID" value="SOB60752.1"/>
    <property type="molecule type" value="Genomic_DNA"/>
</dbReference>
<dbReference type="NCBIfam" id="TIGR00229">
    <property type="entry name" value="sensory_box"/>
    <property type="match status" value="1"/>
</dbReference>
<dbReference type="PANTHER" id="PTHR32089:SF112">
    <property type="entry name" value="LYSOZYME-LIKE PROTEIN-RELATED"/>
    <property type="match status" value="1"/>
</dbReference>
<dbReference type="InterPro" id="IPR013767">
    <property type="entry name" value="PAS_fold"/>
</dbReference>
<dbReference type="SUPFAM" id="SSF58104">
    <property type="entry name" value="Methyl-accepting chemotaxis protein (MCP) signaling domain"/>
    <property type="match status" value="1"/>
</dbReference>